<evidence type="ECO:0000313" key="2">
    <source>
        <dbReference type="EMBL" id="EDW03779.1"/>
    </source>
</evidence>
<feature type="compositionally biased region" description="Low complexity" evidence="1">
    <location>
        <begin position="314"/>
        <end position="324"/>
    </location>
</feature>
<proteinExistence type="predicted"/>
<dbReference type="OMA" id="PVHDQEE"/>
<dbReference type="Proteomes" id="UP000001070">
    <property type="component" value="Unassembled WGS sequence"/>
</dbReference>
<feature type="region of interest" description="Disordered" evidence="1">
    <location>
        <begin position="261"/>
        <end position="396"/>
    </location>
</feature>
<dbReference type="EMBL" id="CH916368">
    <property type="protein sequence ID" value="EDW03779.1"/>
    <property type="molecule type" value="Genomic_DNA"/>
</dbReference>
<evidence type="ECO:0000256" key="1">
    <source>
        <dbReference type="SAM" id="MobiDB-lite"/>
    </source>
</evidence>
<feature type="compositionally biased region" description="Low complexity" evidence="1">
    <location>
        <begin position="47"/>
        <end position="60"/>
    </location>
</feature>
<dbReference type="STRING" id="7222.B4JAA8"/>
<dbReference type="FunCoup" id="B4JAA8">
    <property type="interactions" value="42"/>
</dbReference>
<accession>B4JAA8</accession>
<feature type="compositionally biased region" description="Basic and acidic residues" evidence="1">
    <location>
        <begin position="63"/>
        <end position="75"/>
    </location>
</feature>
<sequence>MDLNFADLKKEAASTAEDIFNSASKKVTNTYDDLLGDLSGGDGGVSGSSSGSAANVSSGAQDDNAHTERYFANEQKNVDFGDPQAFVQRMSAGAKEAQEQLDAKFAQKTDDFADFFKDTGSAVKQDIGRMTSDFMNVERNVYGDAPKAPAVAPAPPVAPLVAPPVAPPVAAPVAAPIAAPAAKPVAAPVVAPLPTSVAAPKHVEPEPEVDLMGSFSKPMSVPLQPFQPTAPANFYDDDDDDEFFGKPSLNAAPVVATFAATGNKDSDTDSPSVSYTPSPAKKPITAALKEQDNEKFISSEDLASDFKDTPPAVPAHAPALAPTPVSVPAPAPAPPKAIVTDLDDEEFEVKPQPKVEPPKPAAKVEPPKPVAKVEPPKAKTQPPKQQQQQQQQQPKIVSVEEIFYKYGLAIKKY</sequence>
<protein>
    <submittedName>
        <fullName evidence="2">GH11423</fullName>
    </submittedName>
</protein>
<reference evidence="2 3" key="1">
    <citation type="journal article" date="2007" name="Nature">
        <title>Evolution of genes and genomes on the Drosophila phylogeny.</title>
        <authorList>
            <consortium name="Drosophila 12 Genomes Consortium"/>
            <person name="Clark A.G."/>
            <person name="Eisen M.B."/>
            <person name="Smith D.R."/>
            <person name="Bergman C.M."/>
            <person name="Oliver B."/>
            <person name="Markow T.A."/>
            <person name="Kaufman T.C."/>
            <person name="Kellis M."/>
            <person name="Gelbart W."/>
            <person name="Iyer V.N."/>
            <person name="Pollard D.A."/>
            <person name="Sackton T.B."/>
            <person name="Larracuente A.M."/>
            <person name="Singh N.D."/>
            <person name="Abad J.P."/>
            <person name="Abt D.N."/>
            <person name="Adryan B."/>
            <person name="Aguade M."/>
            <person name="Akashi H."/>
            <person name="Anderson W.W."/>
            <person name="Aquadro C.F."/>
            <person name="Ardell D.H."/>
            <person name="Arguello R."/>
            <person name="Artieri C.G."/>
            <person name="Barbash D.A."/>
            <person name="Barker D."/>
            <person name="Barsanti P."/>
            <person name="Batterham P."/>
            <person name="Batzoglou S."/>
            <person name="Begun D."/>
            <person name="Bhutkar A."/>
            <person name="Blanco E."/>
            <person name="Bosak S.A."/>
            <person name="Bradley R.K."/>
            <person name="Brand A.D."/>
            <person name="Brent M.R."/>
            <person name="Brooks A.N."/>
            <person name="Brown R.H."/>
            <person name="Butlin R.K."/>
            <person name="Caggese C."/>
            <person name="Calvi B.R."/>
            <person name="Bernardo de Carvalho A."/>
            <person name="Caspi A."/>
            <person name="Castrezana S."/>
            <person name="Celniker S.E."/>
            <person name="Chang J.L."/>
            <person name="Chapple C."/>
            <person name="Chatterji S."/>
            <person name="Chinwalla A."/>
            <person name="Civetta A."/>
            <person name="Clifton S.W."/>
            <person name="Comeron J.M."/>
            <person name="Costello J.C."/>
            <person name="Coyne J.A."/>
            <person name="Daub J."/>
            <person name="David R.G."/>
            <person name="Delcher A.L."/>
            <person name="Delehaunty K."/>
            <person name="Do C.B."/>
            <person name="Ebling H."/>
            <person name="Edwards K."/>
            <person name="Eickbush T."/>
            <person name="Evans J.D."/>
            <person name="Filipski A."/>
            <person name="Findeiss S."/>
            <person name="Freyhult E."/>
            <person name="Fulton L."/>
            <person name="Fulton R."/>
            <person name="Garcia A.C."/>
            <person name="Gardiner A."/>
            <person name="Garfield D.A."/>
            <person name="Garvin B.E."/>
            <person name="Gibson G."/>
            <person name="Gilbert D."/>
            <person name="Gnerre S."/>
            <person name="Godfrey J."/>
            <person name="Good R."/>
            <person name="Gotea V."/>
            <person name="Gravely B."/>
            <person name="Greenberg A.J."/>
            <person name="Griffiths-Jones S."/>
            <person name="Gross S."/>
            <person name="Guigo R."/>
            <person name="Gustafson E.A."/>
            <person name="Haerty W."/>
            <person name="Hahn M.W."/>
            <person name="Halligan D.L."/>
            <person name="Halpern A.L."/>
            <person name="Halter G.M."/>
            <person name="Han M.V."/>
            <person name="Heger A."/>
            <person name="Hillier L."/>
            <person name="Hinrichs A.S."/>
            <person name="Holmes I."/>
            <person name="Hoskins R.A."/>
            <person name="Hubisz M.J."/>
            <person name="Hultmark D."/>
            <person name="Huntley M.A."/>
            <person name="Jaffe D.B."/>
            <person name="Jagadeeshan S."/>
            <person name="Jeck W.R."/>
            <person name="Johnson J."/>
            <person name="Jones C.D."/>
            <person name="Jordan W.C."/>
            <person name="Karpen G.H."/>
            <person name="Kataoka E."/>
            <person name="Keightley P.D."/>
            <person name="Kheradpour P."/>
            <person name="Kirkness E.F."/>
            <person name="Koerich L.B."/>
            <person name="Kristiansen K."/>
            <person name="Kudrna D."/>
            <person name="Kulathinal R.J."/>
            <person name="Kumar S."/>
            <person name="Kwok R."/>
            <person name="Lander E."/>
            <person name="Langley C.H."/>
            <person name="Lapoint R."/>
            <person name="Lazzaro B.P."/>
            <person name="Lee S.J."/>
            <person name="Levesque L."/>
            <person name="Li R."/>
            <person name="Lin C.F."/>
            <person name="Lin M.F."/>
            <person name="Lindblad-Toh K."/>
            <person name="Llopart A."/>
            <person name="Long M."/>
            <person name="Low L."/>
            <person name="Lozovsky E."/>
            <person name="Lu J."/>
            <person name="Luo M."/>
            <person name="Machado C.A."/>
            <person name="Makalowski W."/>
            <person name="Marzo M."/>
            <person name="Matsuda M."/>
            <person name="Matzkin L."/>
            <person name="McAllister B."/>
            <person name="McBride C.S."/>
            <person name="McKernan B."/>
            <person name="McKernan K."/>
            <person name="Mendez-Lago M."/>
            <person name="Minx P."/>
            <person name="Mollenhauer M.U."/>
            <person name="Montooth K."/>
            <person name="Mount S.M."/>
            <person name="Mu X."/>
            <person name="Myers E."/>
            <person name="Negre B."/>
            <person name="Newfeld S."/>
            <person name="Nielsen R."/>
            <person name="Noor M.A."/>
            <person name="O'Grady P."/>
            <person name="Pachter L."/>
            <person name="Papaceit M."/>
            <person name="Parisi M.J."/>
            <person name="Parisi M."/>
            <person name="Parts L."/>
            <person name="Pedersen J.S."/>
            <person name="Pesole G."/>
            <person name="Phillippy A.M."/>
            <person name="Ponting C.P."/>
            <person name="Pop M."/>
            <person name="Porcelli D."/>
            <person name="Powell J.R."/>
            <person name="Prohaska S."/>
            <person name="Pruitt K."/>
            <person name="Puig M."/>
            <person name="Quesneville H."/>
            <person name="Ram K.R."/>
            <person name="Rand D."/>
            <person name="Rasmussen M.D."/>
            <person name="Reed L.K."/>
            <person name="Reenan R."/>
            <person name="Reily A."/>
            <person name="Remington K.A."/>
            <person name="Rieger T.T."/>
            <person name="Ritchie M.G."/>
            <person name="Robin C."/>
            <person name="Rogers Y.H."/>
            <person name="Rohde C."/>
            <person name="Rozas J."/>
            <person name="Rubenfield M.J."/>
            <person name="Ruiz A."/>
            <person name="Russo S."/>
            <person name="Salzberg S.L."/>
            <person name="Sanchez-Gracia A."/>
            <person name="Saranga D.J."/>
            <person name="Sato H."/>
            <person name="Schaeffer S.W."/>
            <person name="Schatz M.C."/>
            <person name="Schlenke T."/>
            <person name="Schwartz R."/>
            <person name="Segarra C."/>
            <person name="Singh R.S."/>
            <person name="Sirot L."/>
            <person name="Sirota M."/>
            <person name="Sisneros N.B."/>
            <person name="Smith C.D."/>
            <person name="Smith T.F."/>
            <person name="Spieth J."/>
            <person name="Stage D.E."/>
            <person name="Stark A."/>
            <person name="Stephan W."/>
            <person name="Strausberg R.L."/>
            <person name="Strempel S."/>
            <person name="Sturgill D."/>
            <person name="Sutton G."/>
            <person name="Sutton G.G."/>
            <person name="Tao W."/>
            <person name="Teichmann S."/>
            <person name="Tobari Y.N."/>
            <person name="Tomimura Y."/>
            <person name="Tsolas J.M."/>
            <person name="Valente V.L."/>
            <person name="Venter E."/>
            <person name="Venter J.C."/>
            <person name="Vicario S."/>
            <person name="Vieira F.G."/>
            <person name="Vilella A.J."/>
            <person name="Villasante A."/>
            <person name="Walenz B."/>
            <person name="Wang J."/>
            <person name="Wasserman M."/>
            <person name="Watts T."/>
            <person name="Wilson D."/>
            <person name="Wilson R.K."/>
            <person name="Wing R.A."/>
            <person name="Wolfner M.F."/>
            <person name="Wong A."/>
            <person name="Wong G.K."/>
            <person name="Wu C.I."/>
            <person name="Wu G."/>
            <person name="Yamamoto D."/>
            <person name="Yang H.P."/>
            <person name="Yang S.P."/>
            <person name="Yorke J.A."/>
            <person name="Yoshida K."/>
            <person name="Zdobnov E."/>
            <person name="Zhang P."/>
            <person name="Zhang Y."/>
            <person name="Zimin A.V."/>
            <person name="Baldwin J."/>
            <person name="Abdouelleil A."/>
            <person name="Abdulkadir J."/>
            <person name="Abebe A."/>
            <person name="Abera B."/>
            <person name="Abreu J."/>
            <person name="Acer S.C."/>
            <person name="Aftuck L."/>
            <person name="Alexander A."/>
            <person name="An P."/>
            <person name="Anderson E."/>
            <person name="Anderson S."/>
            <person name="Arachi H."/>
            <person name="Azer M."/>
            <person name="Bachantsang P."/>
            <person name="Barry A."/>
            <person name="Bayul T."/>
            <person name="Berlin A."/>
            <person name="Bessette D."/>
            <person name="Bloom T."/>
            <person name="Blye J."/>
            <person name="Boguslavskiy L."/>
            <person name="Bonnet C."/>
            <person name="Boukhgalter B."/>
            <person name="Bourzgui I."/>
            <person name="Brown A."/>
            <person name="Cahill P."/>
            <person name="Channer S."/>
            <person name="Cheshatsang Y."/>
            <person name="Chuda L."/>
            <person name="Citroen M."/>
            <person name="Collymore A."/>
            <person name="Cooke P."/>
            <person name="Costello M."/>
            <person name="D'Aco K."/>
            <person name="Daza R."/>
            <person name="De Haan G."/>
            <person name="DeGray S."/>
            <person name="DeMaso C."/>
            <person name="Dhargay N."/>
            <person name="Dooley K."/>
            <person name="Dooley E."/>
            <person name="Doricent M."/>
            <person name="Dorje P."/>
            <person name="Dorjee K."/>
            <person name="Dupes A."/>
            <person name="Elong R."/>
            <person name="Falk J."/>
            <person name="Farina A."/>
            <person name="Faro S."/>
            <person name="Ferguson D."/>
            <person name="Fisher S."/>
            <person name="Foley C.D."/>
            <person name="Franke A."/>
            <person name="Friedrich D."/>
            <person name="Gadbois L."/>
            <person name="Gearin G."/>
            <person name="Gearin C.R."/>
            <person name="Giannoukos G."/>
            <person name="Goode T."/>
            <person name="Graham J."/>
            <person name="Grandbois E."/>
            <person name="Grewal S."/>
            <person name="Gyaltsen K."/>
            <person name="Hafez N."/>
            <person name="Hagos B."/>
            <person name="Hall J."/>
            <person name="Henson C."/>
            <person name="Hollinger A."/>
            <person name="Honan T."/>
            <person name="Huard M.D."/>
            <person name="Hughes L."/>
            <person name="Hurhula B."/>
            <person name="Husby M.E."/>
            <person name="Kamat A."/>
            <person name="Kanga B."/>
            <person name="Kashin S."/>
            <person name="Khazanovich D."/>
            <person name="Kisner P."/>
            <person name="Lance K."/>
            <person name="Lara M."/>
            <person name="Lee W."/>
            <person name="Lennon N."/>
            <person name="Letendre F."/>
            <person name="LeVine R."/>
            <person name="Lipovsky A."/>
            <person name="Liu X."/>
            <person name="Liu J."/>
            <person name="Liu S."/>
            <person name="Lokyitsang T."/>
            <person name="Lokyitsang Y."/>
            <person name="Lubonja R."/>
            <person name="Lui A."/>
            <person name="MacDonald P."/>
            <person name="Magnisalis V."/>
            <person name="Maru K."/>
            <person name="Matthews C."/>
            <person name="McCusker W."/>
            <person name="McDonough S."/>
            <person name="Mehta T."/>
            <person name="Meldrim J."/>
            <person name="Meneus L."/>
            <person name="Mihai O."/>
            <person name="Mihalev A."/>
            <person name="Mihova T."/>
            <person name="Mittelman R."/>
            <person name="Mlenga V."/>
            <person name="Montmayeur A."/>
            <person name="Mulrain L."/>
            <person name="Navidi A."/>
            <person name="Naylor J."/>
            <person name="Negash T."/>
            <person name="Nguyen T."/>
            <person name="Nguyen N."/>
            <person name="Nicol R."/>
            <person name="Norbu C."/>
            <person name="Norbu N."/>
            <person name="Novod N."/>
            <person name="O'Neill B."/>
            <person name="Osman S."/>
            <person name="Markiewicz E."/>
            <person name="Oyono O.L."/>
            <person name="Patti C."/>
            <person name="Phunkhang P."/>
            <person name="Pierre F."/>
            <person name="Priest M."/>
            <person name="Raghuraman S."/>
            <person name="Rege F."/>
            <person name="Reyes R."/>
            <person name="Rise C."/>
            <person name="Rogov P."/>
            <person name="Ross K."/>
            <person name="Ryan E."/>
            <person name="Settipalli S."/>
            <person name="Shea T."/>
            <person name="Sherpa N."/>
            <person name="Shi L."/>
            <person name="Shih D."/>
            <person name="Sparrow T."/>
            <person name="Spaulding J."/>
            <person name="Stalker J."/>
            <person name="Stange-Thomann N."/>
            <person name="Stavropoulos S."/>
            <person name="Stone C."/>
            <person name="Strader C."/>
            <person name="Tesfaye S."/>
            <person name="Thomson T."/>
            <person name="Thoulutsang Y."/>
            <person name="Thoulutsang D."/>
            <person name="Topham K."/>
            <person name="Topping I."/>
            <person name="Tsamla T."/>
            <person name="Vassiliev H."/>
            <person name="Vo A."/>
            <person name="Wangchuk T."/>
            <person name="Wangdi T."/>
            <person name="Weiand M."/>
            <person name="Wilkinson J."/>
            <person name="Wilson A."/>
            <person name="Yadav S."/>
            <person name="Young G."/>
            <person name="Yu Q."/>
            <person name="Zembek L."/>
            <person name="Zhong D."/>
            <person name="Zimmer A."/>
            <person name="Zwirko Z."/>
            <person name="Jaffe D.B."/>
            <person name="Alvarez P."/>
            <person name="Brockman W."/>
            <person name="Butler J."/>
            <person name="Chin C."/>
            <person name="Gnerre S."/>
            <person name="Grabherr M."/>
            <person name="Kleber M."/>
            <person name="Mauceli E."/>
            <person name="MacCallum I."/>
        </authorList>
    </citation>
    <scope>NUCLEOTIDE SEQUENCE [LARGE SCALE GENOMIC DNA]</scope>
    <source>
        <strain evidence="3">Tucson 15287-2541.00</strain>
    </source>
</reference>
<gene>
    <name evidence="2" type="primary">Dgri\GH11423</name>
    <name evidence="2" type="ORF">Dgri_GH11423</name>
</gene>
<feature type="compositionally biased region" description="Pro residues" evidence="1">
    <location>
        <begin position="325"/>
        <end position="335"/>
    </location>
</feature>
<name>B4JAA8_DROGR</name>
<organism evidence="3">
    <name type="scientific">Drosophila grimshawi</name>
    <name type="common">Hawaiian fruit fly</name>
    <name type="synonym">Idiomyia grimshawi</name>
    <dbReference type="NCBI Taxonomy" id="7222"/>
    <lineage>
        <taxon>Eukaryota</taxon>
        <taxon>Metazoa</taxon>
        <taxon>Ecdysozoa</taxon>
        <taxon>Arthropoda</taxon>
        <taxon>Hexapoda</taxon>
        <taxon>Insecta</taxon>
        <taxon>Pterygota</taxon>
        <taxon>Neoptera</taxon>
        <taxon>Endopterygota</taxon>
        <taxon>Diptera</taxon>
        <taxon>Brachycera</taxon>
        <taxon>Muscomorpha</taxon>
        <taxon>Ephydroidea</taxon>
        <taxon>Drosophilidae</taxon>
        <taxon>Drosophila</taxon>
        <taxon>Hawaiian Drosophila</taxon>
    </lineage>
</organism>
<keyword evidence="3" id="KW-1185">Reference proteome</keyword>
<dbReference type="OrthoDB" id="567788at2759"/>
<dbReference type="InParanoid" id="B4JAA8"/>
<feature type="compositionally biased region" description="Low complexity" evidence="1">
    <location>
        <begin position="370"/>
        <end position="395"/>
    </location>
</feature>
<feature type="compositionally biased region" description="Basic and acidic residues" evidence="1">
    <location>
        <begin position="348"/>
        <end position="357"/>
    </location>
</feature>
<dbReference type="AlphaFoldDB" id="B4JAA8"/>
<feature type="compositionally biased region" description="Basic and acidic residues" evidence="1">
    <location>
        <begin position="289"/>
        <end position="308"/>
    </location>
</feature>
<dbReference type="PhylomeDB" id="B4JAA8"/>
<feature type="region of interest" description="Disordered" evidence="1">
    <location>
        <begin position="38"/>
        <end position="75"/>
    </location>
</feature>
<evidence type="ECO:0000313" key="3">
    <source>
        <dbReference type="Proteomes" id="UP000001070"/>
    </source>
</evidence>
<dbReference type="HOGENOM" id="CLU_032427_0_0_1"/>
<dbReference type="eggNOG" id="ENOG502T8BX">
    <property type="taxonomic scope" value="Eukaryota"/>
</dbReference>
<feature type="region of interest" description="Disordered" evidence="1">
    <location>
        <begin position="204"/>
        <end position="248"/>
    </location>
</feature>